<name>A0A0F9EWC8_9ZZZZ</name>
<proteinExistence type="predicted"/>
<reference evidence="1" key="1">
    <citation type="journal article" date="2015" name="Nature">
        <title>Complex archaea that bridge the gap between prokaryotes and eukaryotes.</title>
        <authorList>
            <person name="Spang A."/>
            <person name="Saw J.H."/>
            <person name="Jorgensen S.L."/>
            <person name="Zaremba-Niedzwiedzka K."/>
            <person name="Martijn J."/>
            <person name="Lind A.E."/>
            <person name="van Eijk R."/>
            <person name="Schleper C."/>
            <person name="Guy L."/>
            <person name="Ettema T.J."/>
        </authorList>
    </citation>
    <scope>NUCLEOTIDE SEQUENCE</scope>
</reference>
<accession>A0A0F9EWC8</accession>
<comment type="caution">
    <text evidence="1">The sequence shown here is derived from an EMBL/GenBank/DDBJ whole genome shotgun (WGS) entry which is preliminary data.</text>
</comment>
<organism evidence="1">
    <name type="scientific">marine sediment metagenome</name>
    <dbReference type="NCBI Taxonomy" id="412755"/>
    <lineage>
        <taxon>unclassified sequences</taxon>
        <taxon>metagenomes</taxon>
        <taxon>ecological metagenomes</taxon>
    </lineage>
</organism>
<dbReference type="AlphaFoldDB" id="A0A0F9EWC8"/>
<sequence length="89" mass="9939">DDSETTLYAKVYATNALEGRLRIKRDIGGSAIRAYYWNGVSYTEMVPDTPVSSSAAMKFILRAEVGGSNPSLDMSFDKFNHIKGTWDWP</sequence>
<gene>
    <name evidence="1" type="ORF">LCGC14_2378370</name>
</gene>
<dbReference type="EMBL" id="LAZR01035210">
    <property type="protein sequence ID" value="KKL28118.1"/>
    <property type="molecule type" value="Genomic_DNA"/>
</dbReference>
<feature type="non-terminal residue" evidence="1">
    <location>
        <position position="1"/>
    </location>
</feature>
<evidence type="ECO:0000313" key="1">
    <source>
        <dbReference type="EMBL" id="KKL28118.1"/>
    </source>
</evidence>
<protein>
    <submittedName>
        <fullName evidence="1">Uncharacterized protein</fullName>
    </submittedName>
</protein>